<proteinExistence type="predicted"/>
<keyword evidence="2" id="KW-1185">Reference proteome</keyword>
<organism evidence="1 2">
    <name type="scientific">Bradyrhizobium valentinum</name>
    <dbReference type="NCBI Taxonomy" id="1518501"/>
    <lineage>
        <taxon>Bacteria</taxon>
        <taxon>Pseudomonadati</taxon>
        <taxon>Pseudomonadota</taxon>
        <taxon>Alphaproteobacteria</taxon>
        <taxon>Hyphomicrobiales</taxon>
        <taxon>Nitrobacteraceae</taxon>
        <taxon>Bradyrhizobium</taxon>
    </lineage>
</organism>
<dbReference type="Proteomes" id="UP000051913">
    <property type="component" value="Unassembled WGS sequence"/>
</dbReference>
<accession>A0A0R3KH05</accession>
<evidence type="ECO:0000313" key="2">
    <source>
        <dbReference type="Proteomes" id="UP000051913"/>
    </source>
</evidence>
<comment type="caution">
    <text evidence="1">The sequence shown here is derived from an EMBL/GenBank/DDBJ whole genome shotgun (WGS) entry which is preliminary data.</text>
</comment>
<dbReference type="STRING" id="1518501.CQ10_21290"/>
<dbReference type="AlphaFoldDB" id="A0A0R3KH05"/>
<evidence type="ECO:0000313" key="1">
    <source>
        <dbReference type="EMBL" id="KRQ92590.1"/>
    </source>
</evidence>
<gene>
    <name evidence="1" type="ORF">CP49_33390</name>
</gene>
<sequence length="307" mass="33367">MIFSLSPGVAFAAGEGCMASYYRSKSPACIDDTLAQLRQTAASGRAEPNTIIGFLGELFRSSPQERERLLKAETSNYVKSIDVVSLYRAGLPDEAQRFAAANDLSGLSDRLRAARMPPLEAVTPSSTPGDNDLLIGAYMASGNTAHIRRILDNYSSADDGMAGDGLRVGFMMSKFGPGLAPKGRDSVMAKVACTKYDCKANQAKFLRVMTLGTAMWSLQSLSAQDDGIKKTLSEFFSRDARLKSLFAVEQAAFGNYMTAILLVATFKDKRTGEDQDRTYELMNKSASIYENLGSGKDAFEPFQNLKK</sequence>
<dbReference type="EMBL" id="LLXX01000230">
    <property type="protein sequence ID" value="KRQ92590.1"/>
    <property type="molecule type" value="Genomic_DNA"/>
</dbReference>
<protein>
    <submittedName>
        <fullName evidence="1">Uncharacterized protein</fullName>
    </submittedName>
</protein>
<reference evidence="1 2" key="1">
    <citation type="submission" date="2014-03" db="EMBL/GenBank/DDBJ databases">
        <title>Bradyrhizobium valentinum sp. nov., isolated from effective nodules of Lupinus mariae-josephae, a lupine endemic of basic-lime soils in Eastern Spain.</title>
        <authorList>
            <person name="Duran D."/>
            <person name="Rey L."/>
            <person name="Navarro A."/>
            <person name="Busquets A."/>
            <person name="Imperial J."/>
            <person name="Ruiz-Argueso T."/>
        </authorList>
    </citation>
    <scope>NUCLEOTIDE SEQUENCE [LARGE SCALE GENOMIC DNA]</scope>
    <source>
        <strain evidence="1 2">LmjM3</strain>
    </source>
</reference>
<name>A0A0R3KH05_9BRAD</name>